<keyword evidence="2" id="KW-0808">Transferase</keyword>
<protein>
    <submittedName>
        <fullName evidence="2">Glycosyltransferase family 4 protein</fullName>
    </submittedName>
</protein>
<dbReference type="AlphaFoldDB" id="A0A413VLD0"/>
<comment type="caution">
    <text evidence="2">The sequence shown here is derived from an EMBL/GenBank/DDBJ whole genome shotgun (WGS) entry which is preliminary data.</text>
</comment>
<dbReference type="GO" id="GO:0016757">
    <property type="term" value="F:glycosyltransferase activity"/>
    <property type="evidence" value="ECO:0007669"/>
    <property type="project" value="InterPro"/>
</dbReference>
<accession>A0A413VLD0</accession>
<sequence>MKIAYCIFDCSSPGGTERALSIQANYFAEKGDEVCIVTTEKPSYQQNSYNFSKRIKFYNLHINYREVDNSLSPIKIINRLKKEKVHKKKLSELLCSLKPDITIGMFGHETSFLYRISDGSKKILEYHFSKHHRKIEFASSVFYKKWFALFREWRKCNFIKQYDAFVILTNKDAKNWEKLKNLYVIPNALPFISEITSTCDNKKVISVGRLSPEKGYDLLIEAWNLVALRHPDWILEIYGNGDEYDKLKSMITKCSLSKNISIHSSIANITEKYIESSIYVMTSHYEGFGIVLIEAMICGLPCISFDCPYGPSEILAEGEDGFLIPANDIAMLANKICFLIEHEEVRKEMGYKAHKNAMRYTPTLIMKQWDALINQLINQCNLKK</sequence>
<dbReference type="Pfam" id="PF00534">
    <property type="entry name" value="Glycos_transf_1"/>
    <property type="match status" value="1"/>
</dbReference>
<proteinExistence type="predicted"/>
<dbReference type="PANTHER" id="PTHR12526:SF630">
    <property type="entry name" value="GLYCOSYLTRANSFERASE"/>
    <property type="match status" value="1"/>
</dbReference>
<evidence type="ECO:0000259" key="1">
    <source>
        <dbReference type="Pfam" id="PF00534"/>
    </source>
</evidence>
<name>A0A413VLD0_9BACE</name>
<dbReference type="PANTHER" id="PTHR12526">
    <property type="entry name" value="GLYCOSYLTRANSFERASE"/>
    <property type="match status" value="1"/>
</dbReference>
<dbReference type="Gene3D" id="3.40.50.2000">
    <property type="entry name" value="Glycogen Phosphorylase B"/>
    <property type="match status" value="2"/>
</dbReference>
<dbReference type="SUPFAM" id="SSF53756">
    <property type="entry name" value="UDP-Glycosyltransferase/glycogen phosphorylase"/>
    <property type="match status" value="1"/>
</dbReference>
<organism evidence="2 3">
    <name type="scientific">Bacteroides nordii</name>
    <dbReference type="NCBI Taxonomy" id="291645"/>
    <lineage>
        <taxon>Bacteria</taxon>
        <taxon>Pseudomonadati</taxon>
        <taxon>Bacteroidota</taxon>
        <taxon>Bacteroidia</taxon>
        <taxon>Bacteroidales</taxon>
        <taxon>Bacteroidaceae</taxon>
        <taxon>Bacteroides</taxon>
    </lineage>
</organism>
<dbReference type="Proteomes" id="UP000284379">
    <property type="component" value="Unassembled WGS sequence"/>
</dbReference>
<evidence type="ECO:0000313" key="3">
    <source>
        <dbReference type="Proteomes" id="UP000284379"/>
    </source>
</evidence>
<reference evidence="2 3" key="1">
    <citation type="submission" date="2018-08" db="EMBL/GenBank/DDBJ databases">
        <title>A genome reference for cultivated species of the human gut microbiota.</title>
        <authorList>
            <person name="Zou Y."/>
            <person name="Xue W."/>
            <person name="Luo G."/>
        </authorList>
    </citation>
    <scope>NUCLEOTIDE SEQUENCE [LARGE SCALE GENOMIC DNA]</scope>
    <source>
        <strain evidence="2 3">AM40-30BH</strain>
    </source>
</reference>
<dbReference type="RefSeq" id="WP_122201711.1">
    <property type="nucleotide sequence ID" value="NZ_CABJFV010000009.1"/>
</dbReference>
<dbReference type="InterPro" id="IPR001296">
    <property type="entry name" value="Glyco_trans_1"/>
</dbReference>
<feature type="domain" description="Glycosyl transferase family 1" evidence="1">
    <location>
        <begin position="200"/>
        <end position="355"/>
    </location>
</feature>
<gene>
    <name evidence="2" type="ORF">DW888_12855</name>
</gene>
<dbReference type="CDD" id="cd03820">
    <property type="entry name" value="GT4_AmsD-like"/>
    <property type="match status" value="1"/>
</dbReference>
<evidence type="ECO:0000313" key="2">
    <source>
        <dbReference type="EMBL" id="RHB34427.1"/>
    </source>
</evidence>
<dbReference type="EMBL" id="QSGO01000009">
    <property type="protein sequence ID" value="RHB34427.1"/>
    <property type="molecule type" value="Genomic_DNA"/>
</dbReference>